<sequence>MAKKWFELAHETSGYIYPTSIYCLGAQHACHKLGIDDGTLACWYANRELSYVVIAGGFSRPGKIILDRLQNKPGFLDRIIEVNTKGIPAMLKAARRLSGKKLASLSDRELYGRWEDWLRKFVSLMTWSVMGTILEWEEPLLTNALEKVLVDKLGRHSTKLGEYFQTLTTARKRTIVNKEETDLLRLRQKQLAHKLTDQDINHHVKKYSWIAYGYDGPGWTQADIKSRLNQLPKPPSRIDKLLRRKQEDAIELPHSQRQIEKELGLTEAEKRLFHVGRVIGYWKFERKFRNQQAHEMMENFIREMARRNHLSISQAKMITVEEIENALLQHAADPQILNQRLRESLVVFTGLKCQVLSGTKTRRLIGEIQKSLAIDPRTKELKGGSAYPGFAKGIVKCIDTPDQMKKMRPGDILVSASTTPHILPAMKRAAAIITDSGGMTCHAAIVAREIKTPTVVGAKGVTKLLKDGDLVEVDANKGIVKVLKKAKSK</sequence>
<comment type="caution">
    <text evidence="5">The sequence shown here is derived from an EMBL/GenBank/DDBJ whole genome shotgun (WGS) entry which is preliminary data.</text>
</comment>
<evidence type="ECO:0000256" key="1">
    <source>
        <dbReference type="ARBA" id="ARBA00007837"/>
    </source>
</evidence>
<dbReference type="Proteomes" id="UP000176651">
    <property type="component" value="Unassembled WGS sequence"/>
</dbReference>
<dbReference type="GO" id="GO:0008986">
    <property type="term" value="F:pyruvate, water dikinase activity"/>
    <property type="evidence" value="ECO:0007669"/>
    <property type="project" value="InterPro"/>
</dbReference>
<evidence type="ECO:0000313" key="6">
    <source>
        <dbReference type="Proteomes" id="UP000176651"/>
    </source>
</evidence>
<dbReference type="Gene3D" id="3.50.30.10">
    <property type="entry name" value="Phosphohistidine domain"/>
    <property type="match status" value="1"/>
</dbReference>
<evidence type="ECO:0000256" key="3">
    <source>
        <dbReference type="ARBA" id="ARBA00022840"/>
    </source>
</evidence>
<accession>A0A1F4NSX0</accession>
<dbReference type="InterPro" id="IPR006319">
    <property type="entry name" value="PEP_synth"/>
</dbReference>
<evidence type="ECO:0000256" key="2">
    <source>
        <dbReference type="ARBA" id="ARBA00022741"/>
    </source>
</evidence>
<evidence type="ECO:0000313" key="5">
    <source>
        <dbReference type="EMBL" id="OGB74551.1"/>
    </source>
</evidence>
<dbReference type="InterPro" id="IPR036637">
    <property type="entry name" value="Phosphohistidine_dom_sf"/>
</dbReference>
<dbReference type="PROSITE" id="PS00370">
    <property type="entry name" value="PEP_ENZYMES_PHOS_SITE"/>
    <property type="match status" value="1"/>
</dbReference>
<dbReference type="PANTHER" id="PTHR43030">
    <property type="entry name" value="PHOSPHOENOLPYRUVATE SYNTHASE"/>
    <property type="match status" value="1"/>
</dbReference>
<dbReference type="STRING" id="1798535.A2V68_03040"/>
<evidence type="ECO:0000259" key="4">
    <source>
        <dbReference type="Pfam" id="PF00391"/>
    </source>
</evidence>
<keyword evidence="3" id="KW-0067">ATP-binding</keyword>
<keyword evidence="2" id="KW-0547">Nucleotide-binding</keyword>
<protein>
    <recommendedName>
        <fullName evidence="4">PEP-utilising enzyme mobile domain-containing protein</fullName>
    </recommendedName>
</protein>
<feature type="domain" description="PEP-utilising enzyme mobile" evidence="4">
    <location>
        <begin position="408"/>
        <end position="478"/>
    </location>
</feature>
<gene>
    <name evidence="5" type="ORF">A2V68_03040</name>
</gene>
<dbReference type="SUPFAM" id="SSF52009">
    <property type="entry name" value="Phosphohistidine domain"/>
    <property type="match status" value="1"/>
</dbReference>
<name>A0A1F4NSX0_UNCK3</name>
<dbReference type="EMBL" id="META01000001">
    <property type="protein sequence ID" value="OGB74551.1"/>
    <property type="molecule type" value="Genomic_DNA"/>
</dbReference>
<organism evidence="5 6">
    <name type="scientific">candidate division Kazan bacterium RBG_13_50_9</name>
    <dbReference type="NCBI Taxonomy" id="1798535"/>
    <lineage>
        <taxon>Bacteria</taxon>
        <taxon>Bacteria division Kazan-3B-28</taxon>
    </lineage>
</organism>
<dbReference type="Pfam" id="PF00391">
    <property type="entry name" value="PEP-utilizers"/>
    <property type="match status" value="1"/>
</dbReference>
<proteinExistence type="inferred from homology"/>
<dbReference type="PANTHER" id="PTHR43030:SF1">
    <property type="entry name" value="PHOSPHOENOLPYRUVATE SYNTHASE"/>
    <property type="match status" value="1"/>
</dbReference>
<dbReference type="AlphaFoldDB" id="A0A1F4NSX0"/>
<dbReference type="GO" id="GO:0005524">
    <property type="term" value="F:ATP binding"/>
    <property type="evidence" value="ECO:0007669"/>
    <property type="project" value="UniProtKB-KW"/>
</dbReference>
<dbReference type="InterPro" id="IPR018274">
    <property type="entry name" value="PEP_util_AS"/>
</dbReference>
<comment type="similarity">
    <text evidence="1">Belongs to the PEP-utilizing enzyme family.</text>
</comment>
<dbReference type="InterPro" id="IPR008279">
    <property type="entry name" value="PEP-util_enz_mobile_dom"/>
</dbReference>
<reference evidence="5 6" key="1">
    <citation type="journal article" date="2016" name="Nat. Commun.">
        <title>Thousands of microbial genomes shed light on interconnected biogeochemical processes in an aquifer system.</title>
        <authorList>
            <person name="Anantharaman K."/>
            <person name="Brown C.T."/>
            <person name="Hug L.A."/>
            <person name="Sharon I."/>
            <person name="Castelle C.J."/>
            <person name="Probst A.J."/>
            <person name="Thomas B.C."/>
            <person name="Singh A."/>
            <person name="Wilkins M.J."/>
            <person name="Karaoz U."/>
            <person name="Brodie E.L."/>
            <person name="Williams K.H."/>
            <person name="Hubbard S.S."/>
            <person name="Banfield J.F."/>
        </authorList>
    </citation>
    <scope>NUCLEOTIDE SEQUENCE [LARGE SCALE GENOMIC DNA]</scope>
</reference>